<keyword evidence="2" id="KW-1185">Reference proteome</keyword>
<reference evidence="1 2" key="1">
    <citation type="journal article" date="2014" name="Genome Biol. Evol.">
        <title>The secreted proteins of Achlya hypogyna and Thraustotheca clavata identify the ancestral oomycete secretome and reveal gene acquisitions by horizontal gene transfer.</title>
        <authorList>
            <person name="Misner I."/>
            <person name="Blouin N."/>
            <person name="Leonard G."/>
            <person name="Richards T.A."/>
            <person name="Lane C.E."/>
        </authorList>
    </citation>
    <scope>NUCLEOTIDE SEQUENCE [LARGE SCALE GENOMIC DNA]</scope>
    <source>
        <strain evidence="1 2">ATCC 34112</strain>
    </source>
</reference>
<dbReference type="Proteomes" id="UP000243217">
    <property type="component" value="Unassembled WGS sequence"/>
</dbReference>
<gene>
    <name evidence="1" type="ORF">THRCLA_21249</name>
</gene>
<sequence length="82" mass="8802">MNGCKFVKLAKPIKALAVGGHVMVCKAKVIVDIEISTAAGKVHLRDVECLVLEANESEFLLGNRTMSAMGIDIDQFGAHNFS</sequence>
<proteinExistence type="predicted"/>
<dbReference type="AlphaFoldDB" id="A0A1V9ZYG5"/>
<evidence type="ECO:0000313" key="1">
    <source>
        <dbReference type="EMBL" id="OQS03062.1"/>
    </source>
</evidence>
<dbReference type="OrthoDB" id="128789at2759"/>
<comment type="caution">
    <text evidence="1">The sequence shown here is derived from an EMBL/GenBank/DDBJ whole genome shotgun (WGS) entry which is preliminary data.</text>
</comment>
<protein>
    <submittedName>
        <fullName evidence="1">Uncharacterized protein</fullName>
    </submittedName>
</protein>
<organism evidence="1 2">
    <name type="scientific">Thraustotheca clavata</name>
    <dbReference type="NCBI Taxonomy" id="74557"/>
    <lineage>
        <taxon>Eukaryota</taxon>
        <taxon>Sar</taxon>
        <taxon>Stramenopiles</taxon>
        <taxon>Oomycota</taxon>
        <taxon>Saprolegniomycetes</taxon>
        <taxon>Saprolegniales</taxon>
        <taxon>Achlyaceae</taxon>
        <taxon>Thraustotheca</taxon>
    </lineage>
</organism>
<evidence type="ECO:0000313" key="2">
    <source>
        <dbReference type="Proteomes" id="UP000243217"/>
    </source>
</evidence>
<accession>A0A1V9ZYG5</accession>
<name>A0A1V9ZYG5_9STRA</name>
<dbReference type="EMBL" id="JNBS01001019">
    <property type="protein sequence ID" value="OQS03062.1"/>
    <property type="molecule type" value="Genomic_DNA"/>
</dbReference>
<dbReference type="STRING" id="74557.A0A1V9ZYG5"/>